<comment type="caution">
    <text evidence="13">The sequence shown here is derived from an EMBL/GenBank/DDBJ whole genome shotgun (WGS) entry which is preliminary data.</text>
</comment>
<comment type="similarity">
    <text evidence="9">Belongs to the HSF family.</text>
</comment>
<keyword evidence="5" id="KW-0346">Stress response</keyword>
<dbReference type="EMBL" id="CM035421">
    <property type="protein sequence ID" value="KAH7387522.1"/>
    <property type="molecule type" value="Genomic_DNA"/>
</dbReference>
<keyword evidence="8" id="KW-0539">Nucleus</keyword>
<evidence type="ECO:0000259" key="12">
    <source>
        <dbReference type="PROSITE" id="PS00434"/>
    </source>
</evidence>
<proteinExistence type="inferred from homology"/>
<protein>
    <recommendedName>
        <fullName evidence="12">HSF-type DNA-binding domain-containing protein</fullName>
    </recommendedName>
</protein>
<evidence type="ECO:0000256" key="2">
    <source>
        <dbReference type="ARBA" id="ARBA00011233"/>
    </source>
</evidence>
<dbReference type="SMART" id="SM00415">
    <property type="entry name" value="HSF"/>
    <property type="match status" value="1"/>
</dbReference>
<keyword evidence="14" id="KW-1185">Reference proteome</keyword>
<reference evidence="13" key="1">
    <citation type="submission" date="2021-08" db="EMBL/GenBank/DDBJ databases">
        <title>WGS assembly of Ceratopteris richardii.</title>
        <authorList>
            <person name="Marchant D.B."/>
            <person name="Chen G."/>
            <person name="Jenkins J."/>
            <person name="Shu S."/>
            <person name="Leebens-Mack J."/>
            <person name="Grimwood J."/>
            <person name="Schmutz J."/>
            <person name="Soltis P."/>
            <person name="Soltis D."/>
            <person name="Chen Z.-H."/>
        </authorList>
    </citation>
    <scope>NUCLEOTIDE SEQUENCE</scope>
    <source>
        <strain evidence="13">Whitten #5841</strain>
        <tissue evidence="13">Leaf</tissue>
    </source>
</reference>
<evidence type="ECO:0000256" key="8">
    <source>
        <dbReference type="ARBA" id="ARBA00023242"/>
    </source>
</evidence>
<dbReference type="PRINTS" id="PR00056">
    <property type="entry name" value="HSFDOMAIN"/>
</dbReference>
<gene>
    <name evidence="13" type="ORF">KP509_16G026800</name>
</gene>
<feature type="domain" description="HSF-type DNA-binding" evidence="12">
    <location>
        <begin position="140"/>
        <end position="164"/>
    </location>
</feature>
<dbReference type="FunFam" id="1.10.10.10:FF:000037">
    <property type="entry name" value="Heat stress transcription factor B-4"/>
    <property type="match status" value="1"/>
</dbReference>
<accession>A0A8T2SYZ5</accession>
<dbReference type="GO" id="GO:0003700">
    <property type="term" value="F:DNA-binding transcription factor activity"/>
    <property type="evidence" value="ECO:0007669"/>
    <property type="project" value="InterPro"/>
</dbReference>
<organism evidence="13 14">
    <name type="scientific">Ceratopteris richardii</name>
    <name type="common">Triangle waterfern</name>
    <dbReference type="NCBI Taxonomy" id="49495"/>
    <lineage>
        <taxon>Eukaryota</taxon>
        <taxon>Viridiplantae</taxon>
        <taxon>Streptophyta</taxon>
        <taxon>Embryophyta</taxon>
        <taxon>Tracheophyta</taxon>
        <taxon>Polypodiopsida</taxon>
        <taxon>Polypodiidae</taxon>
        <taxon>Polypodiales</taxon>
        <taxon>Pteridineae</taxon>
        <taxon>Pteridaceae</taxon>
        <taxon>Parkerioideae</taxon>
        <taxon>Ceratopteris</taxon>
    </lineage>
</organism>
<dbReference type="Gene3D" id="1.10.10.10">
    <property type="entry name" value="Winged helix-like DNA-binding domain superfamily/Winged helix DNA-binding domain"/>
    <property type="match status" value="1"/>
</dbReference>
<dbReference type="Proteomes" id="UP000825935">
    <property type="component" value="Chromosome 16"/>
</dbReference>
<feature type="region of interest" description="Disordered" evidence="11">
    <location>
        <begin position="1"/>
        <end position="40"/>
    </location>
</feature>
<evidence type="ECO:0000256" key="7">
    <source>
        <dbReference type="ARBA" id="ARBA00023163"/>
    </source>
</evidence>
<evidence type="ECO:0000313" key="13">
    <source>
        <dbReference type="EMBL" id="KAH7387522.1"/>
    </source>
</evidence>
<dbReference type="PROSITE" id="PS00434">
    <property type="entry name" value="HSF_DOMAIN"/>
    <property type="match status" value="1"/>
</dbReference>
<dbReference type="OrthoDB" id="60033at2759"/>
<dbReference type="AlphaFoldDB" id="A0A8T2SYZ5"/>
<keyword evidence="10" id="KW-0175">Coiled coil</keyword>
<dbReference type="Pfam" id="PF00447">
    <property type="entry name" value="HSF_DNA-bind"/>
    <property type="match status" value="1"/>
</dbReference>
<evidence type="ECO:0000256" key="5">
    <source>
        <dbReference type="ARBA" id="ARBA00023016"/>
    </source>
</evidence>
<keyword evidence="7" id="KW-0804">Transcription</keyword>
<dbReference type="InterPro" id="IPR036390">
    <property type="entry name" value="WH_DNA-bd_sf"/>
</dbReference>
<evidence type="ECO:0000256" key="11">
    <source>
        <dbReference type="SAM" id="MobiDB-lite"/>
    </source>
</evidence>
<evidence type="ECO:0000256" key="10">
    <source>
        <dbReference type="SAM" id="Coils"/>
    </source>
</evidence>
<evidence type="ECO:0000313" key="14">
    <source>
        <dbReference type="Proteomes" id="UP000825935"/>
    </source>
</evidence>
<keyword evidence="4" id="KW-0805">Transcription regulation</keyword>
<feature type="coiled-coil region" evidence="10">
    <location>
        <begin position="240"/>
        <end position="274"/>
    </location>
</feature>
<dbReference type="InterPro" id="IPR000232">
    <property type="entry name" value="HSF_DNA-bd"/>
</dbReference>
<dbReference type="GO" id="GO:0043565">
    <property type="term" value="F:sequence-specific DNA binding"/>
    <property type="evidence" value="ECO:0007669"/>
    <property type="project" value="InterPro"/>
</dbReference>
<keyword evidence="3" id="KW-0597">Phosphoprotein</keyword>
<keyword evidence="6" id="KW-0238">DNA-binding</keyword>
<dbReference type="SUPFAM" id="SSF46785">
    <property type="entry name" value="Winged helix' DNA-binding domain"/>
    <property type="match status" value="1"/>
</dbReference>
<dbReference type="PANTHER" id="PTHR10015:SF427">
    <property type="entry name" value="HEAT SHOCK FACTOR PROTEIN"/>
    <property type="match status" value="1"/>
</dbReference>
<evidence type="ECO:0000256" key="6">
    <source>
        <dbReference type="ARBA" id="ARBA00023125"/>
    </source>
</evidence>
<evidence type="ECO:0000256" key="3">
    <source>
        <dbReference type="ARBA" id="ARBA00022553"/>
    </source>
</evidence>
<comment type="subunit">
    <text evidence="2">Homotrimer.</text>
</comment>
<evidence type="ECO:0000256" key="9">
    <source>
        <dbReference type="RuleBase" id="RU004020"/>
    </source>
</evidence>
<dbReference type="GO" id="GO:0005634">
    <property type="term" value="C:nucleus"/>
    <property type="evidence" value="ECO:0007669"/>
    <property type="project" value="UniProtKB-SubCell"/>
</dbReference>
<comment type="subcellular location">
    <subcellularLocation>
        <location evidence="1">Nucleus</location>
    </subcellularLocation>
</comment>
<evidence type="ECO:0000256" key="4">
    <source>
        <dbReference type="ARBA" id="ARBA00023015"/>
    </source>
</evidence>
<feature type="compositionally biased region" description="Polar residues" evidence="11">
    <location>
        <begin position="15"/>
        <end position="40"/>
    </location>
</feature>
<sequence length="553" mass="61159">MASKFTDPAAPLQSRDLQQWRRQPSHRTTQISSPLEPQTTSLTLSKVETMRSDLRLPSPTTSFTAPSVRSQFQSLGQCASARSLARDSDGAAAVPSTPAPFLSKTYDLVDSHDTNSTISWSTEGTSFIVWNPVELCKNLLSCYFKHNNFSSFVRQLNTYGFRKIASSRWEFANESFVKGRKELLRHIHRRKPTAISIAHSHLHPPPRYHHRRVNSPRGSSCSLQFDPSEAVGSNIVDAELDKLQRQKRVLSFEVMKLKERLQMTRLVLTSLERRLHVSANSEQQLLALVAQMMHGSSGRSPVLTEHNYSDKGHGIIGAPEEHLQEQNPNENKKLRATDTVEDPRWGSIRELSHRLADFGNDTFDSFSRPDATEAVSTSQIKRVENMESLLTSQMPATDTCICGTAAETNRLESCSSCLANHEKGHASPSSEQLIFETQLHAKGIPNLSSVTPIPCHQHLLHGEKDDAMDVSGVCNTNVLIDSGIQDLDISSYIANASSWEDLLAGSANPPAASTALPCRQIMPTAKDAGVSLLSHSEVSSTDSDLSWMNLKDL</sequence>
<name>A0A8T2SYZ5_CERRI</name>
<evidence type="ECO:0000256" key="1">
    <source>
        <dbReference type="ARBA" id="ARBA00004123"/>
    </source>
</evidence>
<dbReference type="PANTHER" id="PTHR10015">
    <property type="entry name" value="HEAT SHOCK TRANSCRIPTION FACTOR"/>
    <property type="match status" value="1"/>
</dbReference>
<dbReference type="InterPro" id="IPR036388">
    <property type="entry name" value="WH-like_DNA-bd_sf"/>
</dbReference>